<organism evidence="1 2">
    <name type="scientific">Parasitella parasitica</name>
    <dbReference type="NCBI Taxonomy" id="35722"/>
    <lineage>
        <taxon>Eukaryota</taxon>
        <taxon>Fungi</taxon>
        <taxon>Fungi incertae sedis</taxon>
        <taxon>Mucoromycota</taxon>
        <taxon>Mucoromycotina</taxon>
        <taxon>Mucoromycetes</taxon>
        <taxon>Mucorales</taxon>
        <taxon>Mucorineae</taxon>
        <taxon>Mucoraceae</taxon>
        <taxon>Parasitella</taxon>
    </lineage>
</organism>
<accession>A0A0B7NRA9</accession>
<evidence type="ECO:0000313" key="1">
    <source>
        <dbReference type="EMBL" id="CEP17524.1"/>
    </source>
</evidence>
<proteinExistence type="predicted"/>
<dbReference type="OrthoDB" id="76388at2759"/>
<dbReference type="EMBL" id="LN733691">
    <property type="protein sequence ID" value="CEP17524.1"/>
    <property type="molecule type" value="Genomic_DNA"/>
</dbReference>
<evidence type="ECO:0000313" key="2">
    <source>
        <dbReference type="Proteomes" id="UP000054107"/>
    </source>
</evidence>
<gene>
    <name evidence="1" type="primary">PARPA_11822.1 scaffold 44631</name>
</gene>
<dbReference type="STRING" id="35722.A0A0B7NRA9"/>
<keyword evidence="2" id="KW-1185">Reference proteome</keyword>
<name>A0A0B7NRA9_9FUNG</name>
<protein>
    <submittedName>
        <fullName evidence="1">Uncharacterized protein</fullName>
    </submittedName>
</protein>
<sequence length="458" mass="49894">MRRILQYVDAIHFIDSCVFAVARIPSRNAYIQSVPSSVGGLTSSVSAKVPSSIELDKFSISPWSSGLPASDLSNTIIQGTSAQTPVRLVMPEICTASVSAYTTTVIPTPGPFGIYTITTTKTETIPLATTTTTATTTKTITTDGFDFFGQRKTTTIFNTTTLFNNSTTTQKNVEYITVVATPSKEYITVVSTPNKEFITVTSTPSKEYVTVTTTRSKEYVTVTSTPSKEYVTVTSIPSKEYVTITVSPQISTATTTATTTKTLECLWDNFFGPDTTVPGSIASKLCSSKTATDTFTKTVTINNAITKLETITATVTSWQSLISTATVTTSVNFPLFLPTQTPKPTVSMPDATNILGIILKIIQSLQGDTPQFNPVIELIKSAIQQAIKQNDEKNIQAVFSFVIDLIQKNGNQNSKPFSFTRKKLIMKNDFEANVAEWLTNQLKTIVMEPKMTNPEIHN</sequence>
<dbReference type="Proteomes" id="UP000054107">
    <property type="component" value="Unassembled WGS sequence"/>
</dbReference>
<reference evidence="1 2" key="1">
    <citation type="submission" date="2014-09" db="EMBL/GenBank/DDBJ databases">
        <authorList>
            <person name="Ellenberger Sabrina"/>
        </authorList>
    </citation>
    <scope>NUCLEOTIDE SEQUENCE [LARGE SCALE GENOMIC DNA]</scope>
    <source>
        <strain evidence="1 2">CBS 412.66</strain>
    </source>
</reference>
<dbReference type="AlphaFoldDB" id="A0A0B7NRA9"/>